<keyword evidence="2" id="KW-1185">Reference proteome</keyword>
<evidence type="ECO:0000313" key="2">
    <source>
        <dbReference type="Proteomes" id="UP000435802"/>
    </source>
</evidence>
<protein>
    <submittedName>
        <fullName evidence="1">Uncharacterized protein</fullName>
    </submittedName>
</protein>
<dbReference type="EMBL" id="WUMK01000009">
    <property type="protein sequence ID" value="MXN48016.1"/>
    <property type="molecule type" value="Genomic_DNA"/>
</dbReference>
<evidence type="ECO:0000313" key="1">
    <source>
        <dbReference type="EMBL" id="MXN48016.1"/>
    </source>
</evidence>
<dbReference type="OrthoDB" id="7924295at2"/>
<name>A0A6N8SL21_9HYPH</name>
<accession>A0A6N8SL21</accession>
<dbReference type="Proteomes" id="UP000435802">
    <property type="component" value="Unassembled WGS sequence"/>
</dbReference>
<proteinExistence type="predicted"/>
<comment type="caution">
    <text evidence="1">The sequence shown here is derived from an EMBL/GenBank/DDBJ whole genome shotgun (WGS) entry which is preliminary data.</text>
</comment>
<sequence>MIRAPQRRDDAVPDEAREILDLHKGDALEALRTLIAERDAVEERLAFARLAGRMQIRGRRI</sequence>
<reference evidence="1 2" key="1">
    <citation type="submission" date="2019-12" db="EMBL/GenBank/DDBJ databases">
        <title>Shinella kummerowiae sp. nov., a symbiotic bacterium isolated from root nodules of the herbal legume Kummerowia stipulacea.</title>
        <authorList>
            <person name="Gao J."/>
        </authorList>
    </citation>
    <scope>NUCLEOTIDE SEQUENCE [LARGE SCALE GENOMIC DNA]</scope>
    <source>
        <strain evidence="1 2">CCBAU 25048</strain>
    </source>
</reference>
<organism evidence="1 2">
    <name type="scientific">Shinella kummerowiae</name>
    <dbReference type="NCBI Taxonomy" id="417745"/>
    <lineage>
        <taxon>Bacteria</taxon>
        <taxon>Pseudomonadati</taxon>
        <taxon>Pseudomonadota</taxon>
        <taxon>Alphaproteobacteria</taxon>
        <taxon>Hyphomicrobiales</taxon>
        <taxon>Rhizobiaceae</taxon>
        <taxon>Shinella</taxon>
    </lineage>
</organism>
<dbReference type="RefSeq" id="WP_160861519.1">
    <property type="nucleotide sequence ID" value="NZ_WUMK01000009.1"/>
</dbReference>
<gene>
    <name evidence="1" type="ORF">GR138_22670</name>
</gene>
<dbReference type="AlphaFoldDB" id="A0A6N8SL21"/>